<dbReference type="EMBL" id="VIGD01000034">
    <property type="protein sequence ID" value="TQE88395.1"/>
    <property type="molecule type" value="Genomic_DNA"/>
</dbReference>
<name>A0A540UV86_9BACL</name>
<evidence type="ECO:0000313" key="1">
    <source>
        <dbReference type="EMBL" id="TQE88395.1"/>
    </source>
</evidence>
<gene>
    <name evidence="1" type="ORF">FKZ59_13900</name>
</gene>
<accession>A0A540UV86</accession>
<dbReference type="RefSeq" id="WP_141603349.1">
    <property type="nucleotide sequence ID" value="NZ_JARMSB010000022.1"/>
</dbReference>
<protein>
    <submittedName>
        <fullName evidence="1">Uncharacterized protein</fullName>
    </submittedName>
</protein>
<dbReference type="AlphaFoldDB" id="A0A540UV86"/>
<sequence>MRIADYLASLKREDLWFVVELIALADEDPFAGDEFEFDLFPSYVIAETFSILGDLHVHLEKGLEKLMTN</sequence>
<dbReference type="Proteomes" id="UP000315753">
    <property type="component" value="Unassembled WGS sequence"/>
</dbReference>
<comment type="caution">
    <text evidence="1">The sequence shown here is derived from an EMBL/GenBank/DDBJ whole genome shotgun (WGS) entry which is preliminary data.</text>
</comment>
<proteinExistence type="predicted"/>
<organism evidence="1 2">
    <name type="scientific">Ureibacillus terrenus</name>
    <dbReference type="NCBI Taxonomy" id="118246"/>
    <lineage>
        <taxon>Bacteria</taxon>
        <taxon>Bacillati</taxon>
        <taxon>Bacillota</taxon>
        <taxon>Bacilli</taxon>
        <taxon>Bacillales</taxon>
        <taxon>Caryophanaceae</taxon>
        <taxon>Ureibacillus</taxon>
    </lineage>
</organism>
<keyword evidence="2" id="KW-1185">Reference proteome</keyword>
<evidence type="ECO:0000313" key="2">
    <source>
        <dbReference type="Proteomes" id="UP000315753"/>
    </source>
</evidence>
<reference evidence="1 2" key="1">
    <citation type="submission" date="2019-06" db="EMBL/GenBank/DDBJ databases">
        <title>Genome sequence of Ureibacillus terrenus.</title>
        <authorList>
            <person name="Maclea K.S."/>
            <person name="Simoes M."/>
        </authorList>
    </citation>
    <scope>NUCLEOTIDE SEQUENCE [LARGE SCALE GENOMIC DNA]</scope>
    <source>
        <strain evidence="1 2">ATCC BAA-384</strain>
    </source>
</reference>